<dbReference type="EMBL" id="JANJYI010000007">
    <property type="protein sequence ID" value="KAK2641464.1"/>
    <property type="molecule type" value="Genomic_DNA"/>
</dbReference>
<comment type="caution">
    <text evidence="1">The sequence shown here is derived from an EMBL/GenBank/DDBJ whole genome shotgun (WGS) entry which is preliminary data.</text>
</comment>
<protein>
    <submittedName>
        <fullName evidence="1">Uncharacterized protein</fullName>
    </submittedName>
</protein>
<accession>A0AAD9TTH8</accession>
<keyword evidence="2" id="KW-1185">Reference proteome</keyword>
<name>A0AAD9TTH8_9ROSI</name>
<evidence type="ECO:0000313" key="1">
    <source>
        <dbReference type="EMBL" id="KAK2641464.1"/>
    </source>
</evidence>
<sequence>MDNCTWKLRAVRINEGTYFQVYPIAFGFDDLKNNLSWEWFLDSWRGALGHIDDLVFISDQQARIEAVIS</sequence>
<evidence type="ECO:0000313" key="2">
    <source>
        <dbReference type="Proteomes" id="UP001280121"/>
    </source>
</evidence>
<dbReference type="Proteomes" id="UP001280121">
    <property type="component" value="Unassembled WGS sequence"/>
</dbReference>
<proteinExistence type="predicted"/>
<organism evidence="1 2">
    <name type="scientific">Dipteronia dyeriana</name>
    <dbReference type="NCBI Taxonomy" id="168575"/>
    <lineage>
        <taxon>Eukaryota</taxon>
        <taxon>Viridiplantae</taxon>
        <taxon>Streptophyta</taxon>
        <taxon>Embryophyta</taxon>
        <taxon>Tracheophyta</taxon>
        <taxon>Spermatophyta</taxon>
        <taxon>Magnoliopsida</taxon>
        <taxon>eudicotyledons</taxon>
        <taxon>Gunneridae</taxon>
        <taxon>Pentapetalae</taxon>
        <taxon>rosids</taxon>
        <taxon>malvids</taxon>
        <taxon>Sapindales</taxon>
        <taxon>Sapindaceae</taxon>
        <taxon>Hippocastanoideae</taxon>
        <taxon>Acereae</taxon>
        <taxon>Dipteronia</taxon>
    </lineage>
</organism>
<dbReference type="AlphaFoldDB" id="A0AAD9TTH8"/>
<gene>
    <name evidence="1" type="ORF">Ddye_023227</name>
</gene>
<reference evidence="1" key="1">
    <citation type="journal article" date="2023" name="Plant J.">
        <title>Genome sequences and population genomics provide insights into the demographic history, inbreeding, and mutation load of two 'living fossil' tree species of Dipteronia.</title>
        <authorList>
            <person name="Feng Y."/>
            <person name="Comes H.P."/>
            <person name="Chen J."/>
            <person name="Zhu S."/>
            <person name="Lu R."/>
            <person name="Zhang X."/>
            <person name="Li P."/>
            <person name="Qiu J."/>
            <person name="Olsen K.M."/>
            <person name="Qiu Y."/>
        </authorList>
    </citation>
    <scope>NUCLEOTIDE SEQUENCE</scope>
    <source>
        <strain evidence="1">KIB01</strain>
    </source>
</reference>